<keyword evidence="1" id="KW-1133">Transmembrane helix</keyword>
<sequence>MAIREFNARAFGRSLVLSHRERIQASEWSVSFHFLGLLWAAFTIELAVIMYRVKNKRVAAFILLDNRRVNRRQWVHHINTRKERYGEYNHLTEDLRQDRQKLRKSSVLITAMFVSIFTSLQVDHKSIHT</sequence>
<gene>
    <name evidence="2" type="ORF">HOLleu_38380</name>
</gene>
<evidence type="ECO:0000313" key="2">
    <source>
        <dbReference type="EMBL" id="KAJ8021237.1"/>
    </source>
</evidence>
<keyword evidence="3" id="KW-1185">Reference proteome</keyword>
<accession>A0A9Q0YJ45</accession>
<evidence type="ECO:0000256" key="1">
    <source>
        <dbReference type="SAM" id="Phobius"/>
    </source>
</evidence>
<comment type="caution">
    <text evidence="2">The sequence shown here is derived from an EMBL/GenBank/DDBJ whole genome shotgun (WGS) entry which is preliminary data.</text>
</comment>
<organism evidence="2 3">
    <name type="scientific">Holothuria leucospilota</name>
    <name type="common">Black long sea cucumber</name>
    <name type="synonym">Mertensiothuria leucospilota</name>
    <dbReference type="NCBI Taxonomy" id="206669"/>
    <lineage>
        <taxon>Eukaryota</taxon>
        <taxon>Metazoa</taxon>
        <taxon>Echinodermata</taxon>
        <taxon>Eleutherozoa</taxon>
        <taxon>Echinozoa</taxon>
        <taxon>Holothuroidea</taxon>
        <taxon>Aspidochirotacea</taxon>
        <taxon>Aspidochirotida</taxon>
        <taxon>Holothuriidae</taxon>
        <taxon>Holothuria</taxon>
    </lineage>
</organism>
<protein>
    <submittedName>
        <fullName evidence="2">Uncharacterized protein</fullName>
    </submittedName>
</protein>
<keyword evidence="1" id="KW-0812">Transmembrane</keyword>
<feature type="transmembrane region" description="Helical" evidence="1">
    <location>
        <begin position="30"/>
        <end position="51"/>
    </location>
</feature>
<name>A0A9Q0YJ45_HOLLE</name>
<dbReference type="OrthoDB" id="2668416at2759"/>
<dbReference type="Proteomes" id="UP001152320">
    <property type="component" value="Chromosome 21"/>
</dbReference>
<dbReference type="EMBL" id="JAIZAY010000021">
    <property type="protein sequence ID" value="KAJ8021237.1"/>
    <property type="molecule type" value="Genomic_DNA"/>
</dbReference>
<proteinExistence type="predicted"/>
<evidence type="ECO:0000313" key="3">
    <source>
        <dbReference type="Proteomes" id="UP001152320"/>
    </source>
</evidence>
<reference evidence="2" key="1">
    <citation type="submission" date="2021-10" db="EMBL/GenBank/DDBJ databases">
        <title>Tropical sea cucumber genome reveals ecological adaptation and Cuvierian tubules defense mechanism.</title>
        <authorList>
            <person name="Chen T."/>
        </authorList>
    </citation>
    <scope>NUCLEOTIDE SEQUENCE</scope>
    <source>
        <strain evidence="2">Nanhai2018</strain>
        <tissue evidence="2">Muscle</tissue>
    </source>
</reference>
<dbReference type="AlphaFoldDB" id="A0A9Q0YJ45"/>
<keyword evidence="1" id="KW-0472">Membrane</keyword>